<comment type="caution">
    <text evidence="1">The sequence shown here is derived from an EMBL/GenBank/DDBJ whole genome shotgun (WGS) entry which is preliminary data.</text>
</comment>
<proteinExistence type="predicted"/>
<dbReference type="EMBL" id="JBITYT010000014">
    <property type="protein sequence ID" value="MFI9123114.1"/>
    <property type="molecule type" value="Genomic_DNA"/>
</dbReference>
<organism evidence="1 2">
    <name type="scientific">Streptomyces bikiniensis</name>
    <dbReference type="NCBI Taxonomy" id="1896"/>
    <lineage>
        <taxon>Bacteria</taxon>
        <taxon>Bacillati</taxon>
        <taxon>Actinomycetota</taxon>
        <taxon>Actinomycetes</taxon>
        <taxon>Kitasatosporales</taxon>
        <taxon>Streptomycetaceae</taxon>
        <taxon>Streptomyces</taxon>
    </lineage>
</organism>
<dbReference type="Proteomes" id="UP001614391">
    <property type="component" value="Unassembled WGS sequence"/>
</dbReference>
<accession>A0ABW8CZS8</accession>
<protein>
    <recommendedName>
        <fullName evidence="3">Transposase</fullName>
    </recommendedName>
</protein>
<reference evidence="1 2" key="1">
    <citation type="submission" date="2024-10" db="EMBL/GenBank/DDBJ databases">
        <title>The Natural Products Discovery Center: Release of the First 8490 Sequenced Strains for Exploring Actinobacteria Biosynthetic Diversity.</title>
        <authorList>
            <person name="Kalkreuter E."/>
            <person name="Kautsar S.A."/>
            <person name="Yang D."/>
            <person name="Bader C.D."/>
            <person name="Teijaro C.N."/>
            <person name="Fluegel L."/>
            <person name="Davis C.M."/>
            <person name="Simpson J.R."/>
            <person name="Lauterbach L."/>
            <person name="Steele A.D."/>
            <person name="Gui C."/>
            <person name="Meng S."/>
            <person name="Li G."/>
            <person name="Viehrig K."/>
            <person name="Ye F."/>
            <person name="Su P."/>
            <person name="Kiefer A.F."/>
            <person name="Nichols A."/>
            <person name="Cepeda A.J."/>
            <person name="Yan W."/>
            <person name="Fan B."/>
            <person name="Jiang Y."/>
            <person name="Adhikari A."/>
            <person name="Zheng C.-J."/>
            <person name="Schuster L."/>
            <person name="Cowan T.M."/>
            <person name="Smanski M.J."/>
            <person name="Chevrette M.G."/>
            <person name="De Carvalho L.P.S."/>
            <person name="Shen B."/>
        </authorList>
    </citation>
    <scope>NUCLEOTIDE SEQUENCE [LARGE SCALE GENOMIC DNA]</scope>
    <source>
        <strain evidence="1 2">NPDC053346</strain>
    </source>
</reference>
<evidence type="ECO:0000313" key="1">
    <source>
        <dbReference type="EMBL" id="MFI9123114.1"/>
    </source>
</evidence>
<keyword evidence="2" id="KW-1185">Reference proteome</keyword>
<name>A0ABW8CZS8_STRBI</name>
<evidence type="ECO:0008006" key="3">
    <source>
        <dbReference type="Google" id="ProtNLM"/>
    </source>
</evidence>
<gene>
    <name evidence="1" type="ORF">ACIGW0_27605</name>
</gene>
<dbReference type="RefSeq" id="WP_399619971.1">
    <property type="nucleotide sequence ID" value="NZ_JBITYT010000014.1"/>
</dbReference>
<sequence>MRSGRARATSARAPHHYEGHWQALQYWCAKWYGSDRLMMRFAGRAVRKAPQGSPLTGMYLHALDAQGVPSTARFVTVTDPAAG</sequence>
<evidence type="ECO:0000313" key="2">
    <source>
        <dbReference type="Proteomes" id="UP001614391"/>
    </source>
</evidence>